<dbReference type="OrthoDB" id="679343at2"/>
<organism evidence="1 2">
    <name type="scientific">Flavisolibacter ginsengisoli DSM 18119</name>
    <dbReference type="NCBI Taxonomy" id="1121884"/>
    <lineage>
        <taxon>Bacteria</taxon>
        <taxon>Pseudomonadati</taxon>
        <taxon>Bacteroidota</taxon>
        <taxon>Chitinophagia</taxon>
        <taxon>Chitinophagales</taxon>
        <taxon>Chitinophagaceae</taxon>
        <taxon>Flavisolibacter</taxon>
    </lineage>
</organism>
<dbReference type="STRING" id="1121884.SAMN02745131_00791"/>
<proteinExistence type="predicted"/>
<protein>
    <recommendedName>
        <fullName evidence="3">DUF4157 domain-containing protein</fullName>
    </recommendedName>
</protein>
<sequence length="106" mass="12750">MPVCVRIKENSQIARIAAWKLNAPSVAIVFGLTIHLWKVDKDSFVQNQKWLMHEMEHVRQYQKLGFVRFLWQYLLESIRKGYHNNRFEVEARMAVEKKYDPDFLIL</sequence>
<gene>
    <name evidence="1" type="ORF">SAMN02745131_00791</name>
</gene>
<accession>A0A1M4UWF7</accession>
<evidence type="ECO:0000313" key="1">
    <source>
        <dbReference type="EMBL" id="SHE60940.1"/>
    </source>
</evidence>
<evidence type="ECO:0008006" key="3">
    <source>
        <dbReference type="Google" id="ProtNLM"/>
    </source>
</evidence>
<dbReference type="EMBL" id="FQUU01000002">
    <property type="protein sequence ID" value="SHE60940.1"/>
    <property type="molecule type" value="Genomic_DNA"/>
</dbReference>
<keyword evidence="2" id="KW-1185">Reference proteome</keyword>
<dbReference type="AlphaFoldDB" id="A0A1M4UWF7"/>
<evidence type="ECO:0000313" key="2">
    <source>
        <dbReference type="Proteomes" id="UP000184048"/>
    </source>
</evidence>
<name>A0A1M4UWF7_9BACT</name>
<reference evidence="1 2" key="1">
    <citation type="submission" date="2016-11" db="EMBL/GenBank/DDBJ databases">
        <authorList>
            <person name="Jaros S."/>
            <person name="Januszkiewicz K."/>
            <person name="Wedrychowicz H."/>
        </authorList>
    </citation>
    <scope>NUCLEOTIDE SEQUENCE [LARGE SCALE GENOMIC DNA]</scope>
    <source>
        <strain evidence="1 2">DSM 18119</strain>
    </source>
</reference>
<dbReference type="Proteomes" id="UP000184048">
    <property type="component" value="Unassembled WGS sequence"/>
</dbReference>
<dbReference type="RefSeq" id="WP_072833922.1">
    <property type="nucleotide sequence ID" value="NZ_FQUU01000002.1"/>
</dbReference>